<dbReference type="InterPro" id="IPR029034">
    <property type="entry name" value="Cystine-knot_cytokine"/>
</dbReference>
<feature type="signal peptide" evidence="10">
    <location>
        <begin position="1"/>
        <end position="24"/>
    </location>
</feature>
<sequence length="695" mass="75287">MKVVTRLCLLLSCWTLIYLRPVLGSLGRTRATEHHSRHRLGEAAESAAGGGGGTGASAPGAGTWRPSPVVPARLTRIRAGPPLIKAETAVVKSAVTAASSSASASSSSPLRSGAVPAHRAQLQLQLQQQQQRDRTVSLGRKEAARSWLPGGDARTRAHTPAAFSAHAAAKGVKAADVGGGGGGGGGGSPARNFGKAAPSAARAGAPVRAGPPQRAAFVPKQPHEPPPQLQNAAAAAALQRGPGYKTLKLSEREMLHKQPLVTPHDYMLSLYWSLSSGEPNGSALHEAGLANTITSFVDKGQDERGPQLRRQRYHFNVSSLERDGLLGAELRILRKRLSDPRRASMGSAAADGGRGGEAGGGGGGGGGGSSPCLRLYTCASGKQKASLLQTKTVEDLVGGFGSRWEVFDIWKVFKGFKSQQQHHSQQLCFELDALEHRGGRPVDLRTLGFARVGRTNKEKAFFLAFGKSKKRDLFYNEIKARSGHDNKTVYEYLFTQRRMRRAPAARGAKKPLQQPQAVPQHQAVKARPRCNRKHLHVNFKEMGWDDWIIAPLEYNAFHCDGACDFPIRSHLEPTNHAIIQTLINSMDPESAPPTCCVPTRLTPISILYIDSSNNVVYKQYEDMVVEACGCSFSGAEASERLMQHTFEDNMFVIDSSRDERDETRSDKDEENQDAMRSDQTKQDKTSENKTKHTRI</sequence>
<gene>
    <name evidence="12" type="ORF">F2P81_012463</name>
</gene>
<protein>
    <recommendedName>
        <fullName evidence="11">TGF-beta family profile domain-containing protein</fullName>
    </recommendedName>
</protein>
<dbReference type="SUPFAM" id="SSF57501">
    <property type="entry name" value="Cystine-knot cytokines"/>
    <property type="match status" value="1"/>
</dbReference>
<feature type="region of interest" description="Disordered" evidence="9">
    <location>
        <begin position="100"/>
        <end position="134"/>
    </location>
</feature>
<keyword evidence="5 8" id="KW-0339">Growth factor</keyword>
<dbReference type="InterPro" id="IPR001839">
    <property type="entry name" value="TGF-b_C"/>
</dbReference>
<dbReference type="FunFam" id="2.10.90.10:FF:000001">
    <property type="entry name" value="Bone morphogenetic protein 4"/>
    <property type="match status" value="1"/>
</dbReference>
<dbReference type="PANTHER" id="PTHR11848:SF44">
    <property type="entry name" value="GROWTH_DIFFERENTIATION FACTOR 5"/>
    <property type="match status" value="1"/>
</dbReference>
<evidence type="ECO:0000256" key="2">
    <source>
        <dbReference type="ARBA" id="ARBA00006656"/>
    </source>
</evidence>
<dbReference type="GO" id="GO:0008083">
    <property type="term" value="F:growth factor activity"/>
    <property type="evidence" value="ECO:0007669"/>
    <property type="project" value="UniProtKB-KW"/>
</dbReference>
<feature type="compositionally biased region" description="Gly residues" evidence="9">
    <location>
        <begin position="352"/>
        <end position="366"/>
    </location>
</feature>
<evidence type="ECO:0000256" key="6">
    <source>
        <dbReference type="ARBA" id="ARBA00023157"/>
    </source>
</evidence>
<evidence type="ECO:0000256" key="10">
    <source>
        <dbReference type="SAM" id="SignalP"/>
    </source>
</evidence>
<feature type="region of interest" description="Disordered" evidence="9">
    <location>
        <begin position="34"/>
        <end position="68"/>
    </location>
</feature>
<dbReference type="GO" id="GO:0035239">
    <property type="term" value="P:tube morphogenesis"/>
    <property type="evidence" value="ECO:0007669"/>
    <property type="project" value="UniProtKB-ARBA"/>
</dbReference>
<evidence type="ECO:0000256" key="4">
    <source>
        <dbReference type="ARBA" id="ARBA00022729"/>
    </source>
</evidence>
<feature type="region of interest" description="Disordered" evidence="9">
    <location>
        <begin position="341"/>
        <end position="366"/>
    </location>
</feature>
<feature type="region of interest" description="Disordered" evidence="9">
    <location>
        <begin position="652"/>
        <end position="695"/>
    </location>
</feature>
<dbReference type="GO" id="GO:0005615">
    <property type="term" value="C:extracellular space"/>
    <property type="evidence" value="ECO:0007669"/>
    <property type="project" value="TreeGrafter"/>
</dbReference>
<keyword evidence="6" id="KW-1015">Disulfide bond</keyword>
<evidence type="ECO:0000313" key="12">
    <source>
        <dbReference type="EMBL" id="KAF0034705.1"/>
    </source>
</evidence>
<feature type="compositionally biased region" description="Low complexity" evidence="9">
    <location>
        <begin position="121"/>
        <end position="130"/>
    </location>
</feature>
<dbReference type="SMART" id="SM00204">
    <property type="entry name" value="TGFB"/>
    <property type="match status" value="1"/>
</dbReference>
<dbReference type="Pfam" id="PF00019">
    <property type="entry name" value="TGF_beta"/>
    <property type="match status" value="1"/>
</dbReference>
<accession>A0A6A4SQ74</accession>
<feature type="region of interest" description="Disordered" evidence="9">
    <location>
        <begin position="180"/>
        <end position="229"/>
    </location>
</feature>
<feature type="compositionally biased region" description="Low complexity" evidence="9">
    <location>
        <begin position="189"/>
        <end position="216"/>
    </location>
</feature>
<evidence type="ECO:0000256" key="7">
    <source>
        <dbReference type="ARBA" id="ARBA00023180"/>
    </source>
</evidence>
<dbReference type="PROSITE" id="PS00250">
    <property type="entry name" value="TGF_BETA_1"/>
    <property type="match status" value="1"/>
</dbReference>
<evidence type="ECO:0000259" key="11">
    <source>
        <dbReference type="PROSITE" id="PS51362"/>
    </source>
</evidence>
<evidence type="ECO:0000313" key="13">
    <source>
        <dbReference type="Proteomes" id="UP000438429"/>
    </source>
</evidence>
<dbReference type="Gene3D" id="2.10.90.10">
    <property type="entry name" value="Cystine-knot cytokines"/>
    <property type="match status" value="1"/>
</dbReference>
<dbReference type="EMBL" id="VEVO01000011">
    <property type="protein sequence ID" value="KAF0034705.1"/>
    <property type="molecule type" value="Genomic_DNA"/>
</dbReference>
<feature type="domain" description="TGF-beta family profile" evidence="11">
    <location>
        <begin position="498"/>
        <end position="631"/>
    </location>
</feature>
<keyword evidence="7" id="KW-0325">Glycoprotein</keyword>
<reference evidence="12 13" key="1">
    <citation type="submission" date="2019-06" db="EMBL/GenBank/DDBJ databases">
        <title>Draft genomes of female and male turbot (Scophthalmus maximus).</title>
        <authorList>
            <person name="Xu H."/>
            <person name="Xu X.-W."/>
            <person name="Shao C."/>
            <person name="Chen S."/>
        </authorList>
    </citation>
    <scope>NUCLEOTIDE SEQUENCE [LARGE SCALE GENOMIC DNA]</scope>
    <source>
        <strain evidence="12">Ysfricsl-2016a</strain>
        <tissue evidence="12">Blood</tissue>
    </source>
</reference>
<proteinExistence type="inferred from homology"/>
<evidence type="ECO:0000256" key="5">
    <source>
        <dbReference type="ARBA" id="ARBA00023030"/>
    </source>
</evidence>
<dbReference type="PRINTS" id="PR00669">
    <property type="entry name" value="INHIBINA"/>
</dbReference>
<evidence type="ECO:0000256" key="9">
    <source>
        <dbReference type="SAM" id="MobiDB-lite"/>
    </source>
</evidence>
<dbReference type="AlphaFoldDB" id="A0A6A4SQ74"/>
<evidence type="ECO:0000256" key="3">
    <source>
        <dbReference type="ARBA" id="ARBA00022525"/>
    </source>
</evidence>
<evidence type="ECO:0000256" key="1">
    <source>
        <dbReference type="ARBA" id="ARBA00004613"/>
    </source>
</evidence>
<dbReference type="PROSITE" id="PS51362">
    <property type="entry name" value="TGF_BETA_2"/>
    <property type="match status" value="1"/>
</dbReference>
<feature type="chain" id="PRO_5025602119" description="TGF-beta family profile domain-containing protein" evidence="10">
    <location>
        <begin position="25"/>
        <end position="695"/>
    </location>
</feature>
<evidence type="ECO:0000256" key="8">
    <source>
        <dbReference type="RuleBase" id="RU000354"/>
    </source>
</evidence>
<comment type="caution">
    <text evidence="12">The sequence shown here is derived from an EMBL/GenBank/DDBJ whole genome shotgun (WGS) entry which is preliminary data.</text>
</comment>
<dbReference type="InterPro" id="IPR015615">
    <property type="entry name" value="TGF-beta-rel"/>
</dbReference>
<dbReference type="CDD" id="cd19399">
    <property type="entry name" value="TGF_beta_GDF5"/>
    <property type="match status" value="1"/>
</dbReference>
<dbReference type="InterPro" id="IPR017948">
    <property type="entry name" value="TGFb_CS"/>
</dbReference>
<name>A0A6A4SQ74_SCOMX</name>
<keyword evidence="4 10" id="KW-0732">Signal</keyword>
<comment type="subcellular location">
    <subcellularLocation>
        <location evidence="1">Secreted</location>
    </subcellularLocation>
</comment>
<comment type="similarity">
    <text evidence="2 8">Belongs to the TGF-beta family.</text>
</comment>
<organism evidence="12 13">
    <name type="scientific">Scophthalmus maximus</name>
    <name type="common">Turbot</name>
    <name type="synonym">Psetta maxima</name>
    <dbReference type="NCBI Taxonomy" id="52904"/>
    <lineage>
        <taxon>Eukaryota</taxon>
        <taxon>Metazoa</taxon>
        <taxon>Chordata</taxon>
        <taxon>Craniata</taxon>
        <taxon>Vertebrata</taxon>
        <taxon>Euteleostomi</taxon>
        <taxon>Actinopterygii</taxon>
        <taxon>Neopterygii</taxon>
        <taxon>Teleostei</taxon>
        <taxon>Neoteleostei</taxon>
        <taxon>Acanthomorphata</taxon>
        <taxon>Carangaria</taxon>
        <taxon>Pleuronectiformes</taxon>
        <taxon>Pleuronectoidei</taxon>
        <taxon>Scophthalmidae</taxon>
        <taxon>Scophthalmus</taxon>
    </lineage>
</organism>
<dbReference type="GO" id="GO:0005125">
    <property type="term" value="F:cytokine activity"/>
    <property type="evidence" value="ECO:0007669"/>
    <property type="project" value="TreeGrafter"/>
</dbReference>
<dbReference type="PANTHER" id="PTHR11848">
    <property type="entry name" value="TGF-BETA FAMILY"/>
    <property type="match status" value="1"/>
</dbReference>
<dbReference type="Proteomes" id="UP000438429">
    <property type="component" value="Unassembled WGS sequence"/>
</dbReference>
<keyword evidence="3" id="KW-0964">Secreted</keyword>
<feature type="compositionally biased region" description="Basic and acidic residues" evidence="9">
    <location>
        <begin position="655"/>
        <end position="695"/>
    </location>
</feature>